<name>X0Q3E9_RHOWR</name>
<reference evidence="1 2" key="1">
    <citation type="submission" date="2014-02" db="EMBL/GenBank/DDBJ databases">
        <title>Whole genome shotgun sequence of Rhodococcus wratislaviensis NBRC 100605.</title>
        <authorList>
            <person name="Hosoyama A."/>
            <person name="Tsuchikane K."/>
            <person name="Yoshida I."/>
            <person name="Ohji S."/>
            <person name="Ichikawa N."/>
            <person name="Yamazoe A."/>
            <person name="Fujita N."/>
        </authorList>
    </citation>
    <scope>NUCLEOTIDE SEQUENCE [LARGE SCALE GENOMIC DNA]</scope>
    <source>
        <strain evidence="1 2">NBRC 100605</strain>
    </source>
</reference>
<gene>
    <name evidence="1" type="ORF">RW1_023_00250</name>
</gene>
<proteinExistence type="predicted"/>
<evidence type="ECO:0000313" key="1">
    <source>
        <dbReference type="EMBL" id="GAF45592.1"/>
    </source>
</evidence>
<sequence length="86" mass="8764">MLSVFFAGLCRVVAEGCVRDADGQIRSAASATAASTDTDVATATRTDPVTTTAGAVAVAAETEAMYTVGRKVWRRGSSAEGGDIVH</sequence>
<dbReference type="EMBL" id="BAWF01000023">
    <property type="protein sequence ID" value="GAF45592.1"/>
    <property type="molecule type" value="Genomic_DNA"/>
</dbReference>
<evidence type="ECO:0000313" key="2">
    <source>
        <dbReference type="Proteomes" id="UP000019491"/>
    </source>
</evidence>
<comment type="caution">
    <text evidence="1">The sequence shown here is derived from an EMBL/GenBank/DDBJ whole genome shotgun (WGS) entry which is preliminary data.</text>
</comment>
<dbReference type="Proteomes" id="UP000019491">
    <property type="component" value="Unassembled WGS sequence"/>
</dbReference>
<accession>X0Q3E9</accession>
<organism evidence="1 2">
    <name type="scientific">Rhodococcus wratislaviensis NBRC 100605</name>
    <dbReference type="NCBI Taxonomy" id="1219028"/>
    <lineage>
        <taxon>Bacteria</taxon>
        <taxon>Bacillati</taxon>
        <taxon>Actinomycetota</taxon>
        <taxon>Actinomycetes</taxon>
        <taxon>Mycobacteriales</taxon>
        <taxon>Nocardiaceae</taxon>
        <taxon>Rhodococcus</taxon>
    </lineage>
</organism>
<keyword evidence="2" id="KW-1185">Reference proteome</keyword>
<protein>
    <submittedName>
        <fullName evidence="1">Uncharacterized protein</fullName>
    </submittedName>
</protein>
<dbReference type="AlphaFoldDB" id="X0Q3E9"/>